<dbReference type="Proteomes" id="UP000001514">
    <property type="component" value="Unassembled WGS sequence"/>
</dbReference>
<dbReference type="InterPro" id="IPR035925">
    <property type="entry name" value="BSD_dom_sf"/>
</dbReference>
<evidence type="ECO:0000259" key="1">
    <source>
        <dbReference type="PROSITE" id="PS50858"/>
    </source>
</evidence>
<protein>
    <recommendedName>
        <fullName evidence="1">BSD domain-containing protein</fullName>
    </recommendedName>
</protein>
<dbReference type="Pfam" id="PF03909">
    <property type="entry name" value="BSD"/>
    <property type="match status" value="1"/>
</dbReference>
<sequence>MRDLQYVKTLLQVSIFVTWGCSSNGRAVVPHITDTGDKRRTSDAGNDDYHYEEHGAWSRKVLCPLPPTANPKPDARNERTRWHHRPAVQEAEGPVPAVSRSHAHAPHQLKPHFRRYFEDNVPKLMSEETFWRNYTQSEQDRGDKSRRCERSCFNMRVEDFDHEVCASGGVKVVKTDDDHYVQSVKTRKAINGVGDVKVNKGFKYDPAYLFDGSCACVNSKAEKSREAL</sequence>
<dbReference type="KEGG" id="smo:SELMODRAFT_402911"/>
<dbReference type="InterPro" id="IPR005607">
    <property type="entry name" value="BSD_dom"/>
</dbReference>
<dbReference type="Gramene" id="EFJ38752">
    <property type="protein sequence ID" value="EFJ38752"/>
    <property type="gene ID" value="SELMODRAFT_402911"/>
</dbReference>
<dbReference type="HOGENOM" id="CLU_1216528_0_0_1"/>
<dbReference type="PROSITE" id="PS50858">
    <property type="entry name" value="BSD"/>
    <property type="match status" value="1"/>
</dbReference>
<accession>D8QNF3</accession>
<evidence type="ECO:0000313" key="2">
    <source>
        <dbReference type="EMBL" id="EFJ38752.1"/>
    </source>
</evidence>
<name>D8QNF3_SELML</name>
<keyword evidence="3" id="KW-1185">Reference proteome</keyword>
<organism evidence="3">
    <name type="scientific">Selaginella moellendorffii</name>
    <name type="common">Spikemoss</name>
    <dbReference type="NCBI Taxonomy" id="88036"/>
    <lineage>
        <taxon>Eukaryota</taxon>
        <taxon>Viridiplantae</taxon>
        <taxon>Streptophyta</taxon>
        <taxon>Embryophyta</taxon>
        <taxon>Tracheophyta</taxon>
        <taxon>Lycopodiopsida</taxon>
        <taxon>Selaginellales</taxon>
        <taxon>Selaginellaceae</taxon>
        <taxon>Selaginella</taxon>
    </lineage>
</organism>
<dbReference type="SUPFAM" id="SSF140383">
    <property type="entry name" value="BSD domain-like"/>
    <property type="match status" value="1"/>
</dbReference>
<evidence type="ECO:0000313" key="3">
    <source>
        <dbReference type="Proteomes" id="UP000001514"/>
    </source>
</evidence>
<dbReference type="AlphaFoldDB" id="D8QNF3"/>
<proteinExistence type="predicted"/>
<reference evidence="2 3" key="1">
    <citation type="journal article" date="2011" name="Science">
        <title>The Selaginella genome identifies genetic changes associated with the evolution of vascular plants.</title>
        <authorList>
            <person name="Banks J.A."/>
            <person name="Nishiyama T."/>
            <person name="Hasebe M."/>
            <person name="Bowman J.L."/>
            <person name="Gribskov M."/>
            <person name="dePamphilis C."/>
            <person name="Albert V.A."/>
            <person name="Aono N."/>
            <person name="Aoyama T."/>
            <person name="Ambrose B.A."/>
            <person name="Ashton N.W."/>
            <person name="Axtell M.J."/>
            <person name="Barker E."/>
            <person name="Barker M.S."/>
            <person name="Bennetzen J.L."/>
            <person name="Bonawitz N.D."/>
            <person name="Chapple C."/>
            <person name="Cheng C."/>
            <person name="Correa L.G."/>
            <person name="Dacre M."/>
            <person name="DeBarry J."/>
            <person name="Dreyer I."/>
            <person name="Elias M."/>
            <person name="Engstrom E.M."/>
            <person name="Estelle M."/>
            <person name="Feng L."/>
            <person name="Finet C."/>
            <person name="Floyd S.K."/>
            <person name="Frommer W.B."/>
            <person name="Fujita T."/>
            <person name="Gramzow L."/>
            <person name="Gutensohn M."/>
            <person name="Harholt J."/>
            <person name="Hattori M."/>
            <person name="Heyl A."/>
            <person name="Hirai T."/>
            <person name="Hiwatashi Y."/>
            <person name="Ishikawa M."/>
            <person name="Iwata M."/>
            <person name="Karol K.G."/>
            <person name="Koehler B."/>
            <person name="Kolukisaoglu U."/>
            <person name="Kubo M."/>
            <person name="Kurata T."/>
            <person name="Lalonde S."/>
            <person name="Li K."/>
            <person name="Li Y."/>
            <person name="Litt A."/>
            <person name="Lyons E."/>
            <person name="Manning G."/>
            <person name="Maruyama T."/>
            <person name="Michael T.P."/>
            <person name="Mikami K."/>
            <person name="Miyazaki S."/>
            <person name="Morinaga S."/>
            <person name="Murata T."/>
            <person name="Mueller-Roeber B."/>
            <person name="Nelson D.R."/>
            <person name="Obara M."/>
            <person name="Oguri Y."/>
            <person name="Olmstead R.G."/>
            <person name="Onodera N."/>
            <person name="Petersen B.L."/>
            <person name="Pils B."/>
            <person name="Prigge M."/>
            <person name="Rensing S.A."/>
            <person name="Riano-Pachon D.M."/>
            <person name="Roberts A.W."/>
            <person name="Sato Y."/>
            <person name="Scheller H.V."/>
            <person name="Schulz B."/>
            <person name="Schulz C."/>
            <person name="Shakirov E.V."/>
            <person name="Shibagaki N."/>
            <person name="Shinohara N."/>
            <person name="Shippen D.E."/>
            <person name="Soerensen I."/>
            <person name="Sotooka R."/>
            <person name="Sugimoto N."/>
            <person name="Sugita M."/>
            <person name="Sumikawa N."/>
            <person name="Tanurdzic M."/>
            <person name="Theissen G."/>
            <person name="Ulvskov P."/>
            <person name="Wakazuki S."/>
            <person name="Weng J.K."/>
            <person name="Willats W.W."/>
            <person name="Wipf D."/>
            <person name="Wolf P.G."/>
            <person name="Yang L."/>
            <person name="Zimmer A.D."/>
            <person name="Zhu Q."/>
            <person name="Mitros T."/>
            <person name="Hellsten U."/>
            <person name="Loque D."/>
            <person name="Otillar R."/>
            <person name="Salamov A."/>
            <person name="Schmutz J."/>
            <person name="Shapiro H."/>
            <person name="Lindquist E."/>
            <person name="Lucas S."/>
            <person name="Rokhsar D."/>
            <person name="Grigoriev I.V."/>
        </authorList>
    </citation>
    <scope>NUCLEOTIDE SEQUENCE [LARGE SCALE GENOMIC DNA]</scope>
</reference>
<dbReference type="InParanoid" id="D8QNF3"/>
<feature type="domain" description="BSD" evidence="1">
    <location>
        <begin position="111"/>
        <end position="134"/>
    </location>
</feature>
<dbReference type="EMBL" id="GL377565">
    <property type="protein sequence ID" value="EFJ38752.1"/>
    <property type="molecule type" value="Genomic_DNA"/>
</dbReference>
<gene>
    <name evidence="2" type="ORF">SELMODRAFT_402911</name>
</gene>